<keyword evidence="5" id="KW-0804">Transcription</keyword>
<dbReference type="InterPro" id="IPR004827">
    <property type="entry name" value="bZIP"/>
</dbReference>
<evidence type="ECO:0000256" key="4">
    <source>
        <dbReference type="ARBA" id="ARBA00023159"/>
    </source>
</evidence>
<dbReference type="GO" id="GO:0000981">
    <property type="term" value="F:DNA-binding transcription factor activity, RNA polymerase II-specific"/>
    <property type="evidence" value="ECO:0007669"/>
    <property type="project" value="TreeGrafter"/>
</dbReference>
<dbReference type="SUPFAM" id="SSF57959">
    <property type="entry name" value="Leucine zipper domain"/>
    <property type="match status" value="1"/>
</dbReference>
<dbReference type="PROSITE" id="PS00036">
    <property type="entry name" value="BZIP_BASIC"/>
    <property type="match status" value="1"/>
</dbReference>
<evidence type="ECO:0000256" key="2">
    <source>
        <dbReference type="ARBA" id="ARBA00023015"/>
    </source>
</evidence>
<reference evidence="10 11" key="1">
    <citation type="submission" date="2022-05" db="EMBL/GenBank/DDBJ databases">
        <authorList>
            <consortium name="Genoscope - CEA"/>
            <person name="William W."/>
        </authorList>
    </citation>
    <scope>NUCLEOTIDE SEQUENCE [LARGE SCALE GENOMIC DNA]</scope>
</reference>
<dbReference type="PROSITE" id="PS50217">
    <property type="entry name" value="BZIP"/>
    <property type="match status" value="1"/>
</dbReference>
<feature type="region of interest" description="Disordered" evidence="8">
    <location>
        <begin position="378"/>
        <end position="412"/>
    </location>
</feature>
<keyword evidence="2" id="KW-0805">Transcription regulation</keyword>
<dbReference type="InterPro" id="IPR027886">
    <property type="entry name" value="SPMIP4"/>
</dbReference>
<gene>
    <name evidence="10" type="ORF">PMEA_00009415</name>
</gene>
<evidence type="ECO:0000256" key="8">
    <source>
        <dbReference type="SAM" id="MobiDB-lite"/>
    </source>
</evidence>
<organism evidence="10 11">
    <name type="scientific">Pocillopora meandrina</name>
    <dbReference type="NCBI Taxonomy" id="46732"/>
    <lineage>
        <taxon>Eukaryota</taxon>
        <taxon>Metazoa</taxon>
        <taxon>Cnidaria</taxon>
        <taxon>Anthozoa</taxon>
        <taxon>Hexacorallia</taxon>
        <taxon>Scleractinia</taxon>
        <taxon>Astrocoeniina</taxon>
        <taxon>Pocilloporidae</taxon>
        <taxon>Pocillopora</taxon>
    </lineage>
</organism>
<keyword evidence="3" id="KW-0238">DNA-binding</keyword>
<evidence type="ECO:0000259" key="9">
    <source>
        <dbReference type="PROSITE" id="PS50217"/>
    </source>
</evidence>
<comment type="subcellular location">
    <subcellularLocation>
        <location evidence="1">Nucleus</location>
    </subcellularLocation>
</comment>
<dbReference type="EMBL" id="CALNXJ010000019">
    <property type="protein sequence ID" value="CAH3122298.1"/>
    <property type="molecule type" value="Genomic_DNA"/>
</dbReference>
<sequence>MPYYNLESSEVQISPTVLSSDLVTPAVPRKVTLPSVGNACSQPYAVTSLSLSGCRMNDQLLPAPLNTEHGKLDEPWPGHPYTSHICQFDVFPRFDPVRTKCDVPCGRKLKQKLNPATEEALENLSKRIYRTPVYQENIKELPKPSPTVLIDLITIQNENKMPIGMENWQVNDQEELDRNETREEDEEDETEYFLVMEHSSLDLSIVKKEPGFDEPFSSEHGIFDNMMSDDFHDTSFHSVHHLSEEVPVDWLSGFFDEVSSCSDSTLNYNNTLPEYTSSSLSYNSLGKSHYLSLNGLSMDTMPSLPEECSNESLYCSTPSAPHTPDYKPLSPASIDSSPLETDVKPHLFGRDAFFEPQENFAPQINSRLEPAELKMFEANDGPKSLPDSPNSENDSERIDSESASGDGYFNPTLPVQSEFATLRACRPYSYDSGSRSPQSTANTPPHIIDDCDMSRSSTGETTSPIIQHSQEKQPFYLTDEERRTLVAEGLPVPTGLPLTKVEERALKKVRRKIKNKISAQESRRKKKEYMETLEKRVENCASENLELRKKVDTLETTNRSLISQLQKLQSLIAAKVPRAVTARSTQTSTCLMVVVLCFAVFLGNWSPLSTTGLSLPSLTSPVSKGGVDYSTPSVRSRVLLSVVDDLDSEEFMEYGPTNSLFDPVDQLLPSVPATKHLTPANETNQFVSMEAVARETRKNESQLVASAA</sequence>
<keyword evidence="11" id="KW-1185">Reference proteome</keyword>
<evidence type="ECO:0000256" key="3">
    <source>
        <dbReference type="ARBA" id="ARBA00023125"/>
    </source>
</evidence>
<accession>A0AAU9WQ55</accession>
<comment type="caution">
    <text evidence="10">The sequence shown here is derived from an EMBL/GenBank/DDBJ whole genome shotgun (WGS) entry which is preliminary data.</text>
</comment>
<name>A0AAU9WQ55_9CNID</name>
<protein>
    <recommendedName>
        <fullName evidence="9">BZIP domain-containing protein</fullName>
    </recommendedName>
</protein>
<dbReference type="Pfam" id="PF00170">
    <property type="entry name" value="bZIP_1"/>
    <property type="match status" value="1"/>
</dbReference>
<dbReference type="SMART" id="SM00338">
    <property type="entry name" value="BRLZ"/>
    <property type="match status" value="1"/>
</dbReference>
<keyword evidence="6" id="KW-0539">Nucleus</keyword>
<feature type="compositionally biased region" description="Polar residues" evidence="8">
    <location>
        <begin position="454"/>
        <end position="468"/>
    </location>
</feature>
<keyword evidence="4" id="KW-0010">Activator</keyword>
<feature type="compositionally biased region" description="Polar residues" evidence="8">
    <location>
        <begin position="431"/>
        <end position="443"/>
    </location>
</feature>
<dbReference type="Proteomes" id="UP001159428">
    <property type="component" value="Unassembled WGS sequence"/>
</dbReference>
<dbReference type="GO" id="GO:0035497">
    <property type="term" value="F:cAMP response element binding"/>
    <property type="evidence" value="ECO:0007669"/>
    <property type="project" value="TreeGrafter"/>
</dbReference>
<dbReference type="InterPro" id="IPR046347">
    <property type="entry name" value="bZIP_sf"/>
</dbReference>
<keyword evidence="7" id="KW-0175">Coiled coil</keyword>
<dbReference type="Pfam" id="PF15093">
    <property type="entry name" value="SPMIP4-like"/>
    <property type="match status" value="1"/>
</dbReference>
<dbReference type="GO" id="GO:0005634">
    <property type="term" value="C:nucleus"/>
    <property type="evidence" value="ECO:0007669"/>
    <property type="project" value="UniProtKB-SubCell"/>
</dbReference>
<dbReference type="Gene3D" id="1.20.5.170">
    <property type="match status" value="1"/>
</dbReference>
<evidence type="ECO:0000256" key="1">
    <source>
        <dbReference type="ARBA" id="ARBA00004123"/>
    </source>
</evidence>
<evidence type="ECO:0000256" key="5">
    <source>
        <dbReference type="ARBA" id="ARBA00023163"/>
    </source>
</evidence>
<feature type="coiled-coil region" evidence="7">
    <location>
        <begin position="530"/>
        <end position="571"/>
    </location>
</feature>
<proteinExistence type="predicted"/>
<evidence type="ECO:0000256" key="7">
    <source>
        <dbReference type="SAM" id="Coils"/>
    </source>
</evidence>
<evidence type="ECO:0000256" key="6">
    <source>
        <dbReference type="ARBA" id="ARBA00023242"/>
    </source>
</evidence>
<feature type="region of interest" description="Disordered" evidence="8">
    <location>
        <begin position="428"/>
        <end position="474"/>
    </location>
</feature>
<evidence type="ECO:0000313" key="10">
    <source>
        <dbReference type="EMBL" id="CAH3122298.1"/>
    </source>
</evidence>
<dbReference type="CDD" id="cd14689">
    <property type="entry name" value="bZIP_CREB3"/>
    <property type="match status" value="1"/>
</dbReference>
<dbReference type="FunFam" id="1.20.5.170:FF:000054">
    <property type="entry name" value="Cyclic AMP-responsive element-binding protein 3-like 2"/>
    <property type="match status" value="1"/>
</dbReference>
<feature type="domain" description="BZIP" evidence="9">
    <location>
        <begin position="505"/>
        <end position="568"/>
    </location>
</feature>
<dbReference type="PANTHER" id="PTHR46004:SF3">
    <property type="entry name" value="CYCLIC AMP RESPONSE ELEMENT-BINDING PROTEIN A"/>
    <property type="match status" value="1"/>
</dbReference>
<evidence type="ECO:0000313" key="11">
    <source>
        <dbReference type="Proteomes" id="UP001159428"/>
    </source>
</evidence>
<dbReference type="PANTHER" id="PTHR46004">
    <property type="entry name" value="CYCLIC AMP RESPONSE ELEMENT-BINDING PROTEIN A"/>
    <property type="match status" value="1"/>
</dbReference>
<dbReference type="AlphaFoldDB" id="A0AAU9WQ55"/>